<dbReference type="EMBL" id="VITY01000011">
    <property type="protein sequence ID" value="TWB93072.1"/>
    <property type="molecule type" value="Genomic_DNA"/>
</dbReference>
<comment type="caution">
    <text evidence="2">The sequence shown here is derived from an EMBL/GenBank/DDBJ whole genome shotgun (WGS) entry which is preliminary data.</text>
</comment>
<proteinExistence type="predicted"/>
<evidence type="ECO:0000313" key="2">
    <source>
        <dbReference type="EMBL" id="TWB93072.1"/>
    </source>
</evidence>
<dbReference type="AlphaFoldDB" id="A0A560LCJ6"/>
<name>A0A560LCJ6_9BRAD</name>
<evidence type="ECO:0000256" key="1">
    <source>
        <dbReference type="SAM" id="MobiDB-lite"/>
    </source>
</evidence>
<accession>A0A560LCJ6</accession>
<reference evidence="2 3" key="1">
    <citation type="submission" date="2019-06" db="EMBL/GenBank/DDBJ databases">
        <title>Genomic Encyclopedia of Type Strains, Phase IV (KMG-V): Genome sequencing to study the core and pangenomes of soil and plant-associated prokaryotes.</title>
        <authorList>
            <person name="Whitman W."/>
        </authorList>
    </citation>
    <scope>NUCLEOTIDE SEQUENCE [LARGE SCALE GENOMIC DNA]</scope>
    <source>
        <strain evidence="2 3">BR 10355</strain>
    </source>
</reference>
<keyword evidence="3" id="KW-1185">Reference proteome</keyword>
<gene>
    <name evidence="2" type="ORF">FBZ93_111111</name>
</gene>
<dbReference type="Proteomes" id="UP000321304">
    <property type="component" value="Unassembled WGS sequence"/>
</dbReference>
<evidence type="ECO:0000313" key="3">
    <source>
        <dbReference type="Proteomes" id="UP000321304"/>
    </source>
</evidence>
<organism evidence="2 3">
    <name type="scientific">Bradyrhizobium macuxiense</name>
    <dbReference type="NCBI Taxonomy" id="1755647"/>
    <lineage>
        <taxon>Bacteria</taxon>
        <taxon>Pseudomonadati</taxon>
        <taxon>Pseudomonadota</taxon>
        <taxon>Alphaproteobacteria</taxon>
        <taxon>Hyphomicrobiales</taxon>
        <taxon>Nitrobacteraceae</taxon>
        <taxon>Bradyrhizobium</taxon>
    </lineage>
</organism>
<feature type="region of interest" description="Disordered" evidence="1">
    <location>
        <begin position="1"/>
        <end position="21"/>
    </location>
</feature>
<protein>
    <submittedName>
        <fullName evidence="2">Uncharacterized protein</fullName>
    </submittedName>
</protein>
<sequence length="47" mass="5092">MMDFRSRSPSEQASKLSGPLSDTYAADDVMACPFVTRPAKAERISLG</sequence>